<dbReference type="Proteomes" id="UP000462152">
    <property type="component" value="Unassembled WGS sequence"/>
</dbReference>
<keyword evidence="2" id="KW-0813">Transport</keyword>
<dbReference type="GO" id="GO:0016887">
    <property type="term" value="F:ATP hydrolysis activity"/>
    <property type="evidence" value="ECO:0007669"/>
    <property type="project" value="InterPro"/>
</dbReference>
<evidence type="ECO:0000256" key="5">
    <source>
        <dbReference type="SAM" id="MobiDB-lite"/>
    </source>
</evidence>
<dbReference type="GO" id="GO:0005524">
    <property type="term" value="F:ATP binding"/>
    <property type="evidence" value="ECO:0007669"/>
    <property type="project" value="UniProtKB-KW"/>
</dbReference>
<evidence type="ECO:0000313" key="8">
    <source>
        <dbReference type="Proteomes" id="UP000462152"/>
    </source>
</evidence>
<dbReference type="Gene3D" id="3.40.50.300">
    <property type="entry name" value="P-loop containing nucleotide triphosphate hydrolases"/>
    <property type="match status" value="1"/>
</dbReference>
<organism evidence="7 8">
    <name type="scientific">Rothia koreensis</name>
    <dbReference type="NCBI Taxonomy" id="592378"/>
    <lineage>
        <taxon>Bacteria</taxon>
        <taxon>Bacillati</taxon>
        <taxon>Actinomycetota</taxon>
        <taxon>Actinomycetes</taxon>
        <taxon>Micrococcales</taxon>
        <taxon>Micrococcaceae</taxon>
        <taxon>Rothia</taxon>
    </lineage>
</organism>
<reference evidence="7 8" key="1">
    <citation type="submission" date="2019-12" db="EMBL/GenBank/DDBJ databases">
        <authorList>
            <person name="Li J."/>
            <person name="Shi Y."/>
            <person name="Xu G."/>
            <person name="Xiao D."/>
            <person name="Ran X."/>
        </authorList>
    </citation>
    <scope>NUCLEOTIDE SEQUENCE [LARGE SCALE GENOMIC DNA]</scope>
    <source>
        <strain evidence="7 8">JCM 15915</strain>
    </source>
</reference>
<dbReference type="InterPro" id="IPR027417">
    <property type="entry name" value="P-loop_NTPase"/>
</dbReference>
<dbReference type="RefSeq" id="WP_129315967.1">
    <property type="nucleotide sequence ID" value="NZ_CP197643.1"/>
</dbReference>
<evidence type="ECO:0000313" key="7">
    <source>
        <dbReference type="EMBL" id="MUN55656.1"/>
    </source>
</evidence>
<dbReference type="AlphaFoldDB" id="A0A7K1LKD7"/>
<sequence>MIEVSGLSKHYGSKRAVDDISFTVQPGKVTGFLGPNGAGKSTTMRMILGLERPTAGQALVDGKKYSQLSSPLTSVGALLEARAVHPRRSGINHLRALARTHGIPNSRVDEVIDITGLSSAAKKKVSGYSLGMGQRLGIATAILGDPSTVILDEPVNGLDPEGVIWVRQMARYLASQGKTVFLSSHLMSEMSQTADHLIVIGQGKVLADQPLQDFLNQTGDDQVLVRTDDPDGFAEALRRDQVGVNKQDDGALVVSADGRDVAQRAQSQGVLLWEITPQQASLEQVYMSMTSDSVEYRSSDPNAGLGSGAANSTAGAESTGGHSGGGAHTAAQPEATPTGQGENYQPSHSTEQAPWNQEEK</sequence>
<dbReference type="PROSITE" id="PS50893">
    <property type="entry name" value="ABC_TRANSPORTER_2"/>
    <property type="match status" value="1"/>
</dbReference>
<protein>
    <submittedName>
        <fullName evidence="7">ATP-binding cassette domain-containing protein</fullName>
    </submittedName>
</protein>
<dbReference type="PANTHER" id="PTHR43335">
    <property type="entry name" value="ABC TRANSPORTER, ATP-BINDING PROTEIN"/>
    <property type="match status" value="1"/>
</dbReference>
<evidence type="ECO:0000256" key="4">
    <source>
        <dbReference type="ARBA" id="ARBA00022840"/>
    </source>
</evidence>
<accession>A0A7K1LKD7</accession>
<evidence type="ECO:0000256" key="1">
    <source>
        <dbReference type="ARBA" id="ARBA00005417"/>
    </source>
</evidence>
<evidence type="ECO:0000259" key="6">
    <source>
        <dbReference type="PROSITE" id="PS50893"/>
    </source>
</evidence>
<name>A0A7K1LKD7_9MICC</name>
<dbReference type="OrthoDB" id="9804819at2"/>
<feature type="region of interest" description="Disordered" evidence="5">
    <location>
        <begin position="293"/>
        <end position="360"/>
    </location>
</feature>
<evidence type="ECO:0000256" key="3">
    <source>
        <dbReference type="ARBA" id="ARBA00022741"/>
    </source>
</evidence>
<feature type="domain" description="ABC transporter" evidence="6">
    <location>
        <begin position="2"/>
        <end position="227"/>
    </location>
</feature>
<dbReference type="PANTHER" id="PTHR43335:SF4">
    <property type="entry name" value="ABC TRANSPORTER, ATP-BINDING PROTEIN"/>
    <property type="match status" value="1"/>
</dbReference>
<comment type="caution">
    <text evidence="7">The sequence shown here is derived from an EMBL/GenBank/DDBJ whole genome shotgun (WGS) entry which is preliminary data.</text>
</comment>
<gene>
    <name evidence="7" type="ORF">GMA10_10610</name>
</gene>
<evidence type="ECO:0000256" key="2">
    <source>
        <dbReference type="ARBA" id="ARBA00022448"/>
    </source>
</evidence>
<dbReference type="SUPFAM" id="SSF52540">
    <property type="entry name" value="P-loop containing nucleoside triphosphate hydrolases"/>
    <property type="match status" value="1"/>
</dbReference>
<keyword evidence="3" id="KW-0547">Nucleotide-binding</keyword>
<comment type="similarity">
    <text evidence="1">Belongs to the ABC transporter superfamily.</text>
</comment>
<feature type="compositionally biased region" description="Polar residues" evidence="5">
    <location>
        <begin position="335"/>
        <end position="360"/>
    </location>
</feature>
<keyword evidence="4 7" id="KW-0067">ATP-binding</keyword>
<proteinExistence type="inferred from homology"/>
<keyword evidence="8" id="KW-1185">Reference proteome</keyword>
<dbReference type="EMBL" id="WOGT01000007">
    <property type="protein sequence ID" value="MUN55656.1"/>
    <property type="molecule type" value="Genomic_DNA"/>
</dbReference>
<dbReference type="CDD" id="cd03268">
    <property type="entry name" value="ABC_BcrA_bacitracin_resist"/>
    <property type="match status" value="1"/>
</dbReference>
<dbReference type="SMART" id="SM00382">
    <property type="entry name" value="AAA"/>
    <property type="match status" value="1"/>
</dbReference>
<dbReference type="InterPro" id="IPR003593">
    <property type="entry name" value="AAA+_ATPase"/>
</dbReference>
<dbReference type="Pfam" id="PF00005">
    <property type="entry name" value="ABC_tran"/>
    <property type="match status" value="1"/>
</dbReference>
<dbReference type="InterPro" id="IPR003439">
    <property type="entry name" value="ABC_transporter-like_ATP-bd"/>
</dbReference>